<comment type="caution">
    <text evidence="2">The sequence shown here is derived from an EMBL/GenBank/DDBJ whole genome shotgun (WGS) entry which is preliminary data.</text>
</comment>
<keyword evidence="1" id="KW-0175">Coiled coil</keyword>
<keyword evidence="3" id="KW-1185">Reference proteome</keyword>
<dbReference type="RefSeq" id="WP_377758813.1">
    <property type="nucleotide sequence ID" value="NZ_JBHRXY010000001.1"/>
</dbReference>
<dbReference type="Proteomes" id="UP001595539">
    <property type="component" value="Unassembled WGS sequence"/>
</dbReference>
<organism evidence="2 3">
    <name type="scientific">Paracoccus angustae</name>
    <dbReference type="NCBI Taxonomy" id="1671480"/>
    <lineage>
        <taxon>Bacteria</taxon>
        <taxon>Pseudomonadati</taxon>
        <taxon>Pseudomonadota</taxon>
        <taxon>Alphaproteobacteria</taxon>
        <taxon>Rhodobacterales</taxon>
        <taxon>Paracoccaceae</taxon>
        <taxon>Paracoccus</taxon>
    </lineage>
</organism>
<evidence type="ECO:0008006" key="4">
    <source>
        <dbReference type="Google" id="ProtNLM"/>
    </source>
</evidence>
<name>A0ABV7TZQ1_9RHOB</name>
<feature type="coiled-coil region" evidence="1">
    <location>
        <begin position="15"/>
        <end position="42"/>
    </location>
</feature>
<evidence type="ECO:0000256" key="1">
    <source>
        <dbReference type="SAM" id="Coils"/>
    </source>
</evidence>
<sequence length="88" mass="9184">MDVGNLTITVDTSGITEATEALNKLAQAVERVNAALAMLNGKDHGGITVEIVGSLVHAEAKAAPTEGLNTALRRASMNRSKKSWGLAR</sequence>
<proteinExistence type="predicted"/>
<protein>
    <recommendedName>
        <fullName evidence="4">HAMP domain-containing protein</fullName>
    </recommendedName>
</protein>
<reference evidence="3" key="1">
    <citation type="journal article" date="2019" name="Int. J. Syst. Evol. Microbiol.">
        <title>The Global Catalogue of Microorganisms (GCM) 10K type strain sequencing project: providing services to taxonomists for standard genome sequencing and annotation.</title>
        <authorList>
            <consortium name="The Broad Institute Genomics Platform"/>
            <consortium name="The Broad Institute Genome Sequencing Center for Infectious Disease"/>
            <person name="Wu L."/>
            <person name="Ma J."/>
        </authorList>
    </citation>
    <scope>NUCLEOTIDE SEQUENCE [LARGE SCALE GENOMIC DNA]</scope>
    <source>
        <strain evidence="3">KCTC 42473</strain>
    </source>
</reference>
<gene>
    <name evidence="2" type="ORF">ACFOM8_01990</name>
</gene>
<evidence type="ECO:0000313" key="2">
    <source>
        <dbReference type="EMBL" id="MFC3628211.1"/>
    </source>
</evidence>
<dbReference type="EMBL" id="JBHRXY010000001">
    <property type="protein sequence ID" value="MFC3628211.1"/>
    <property type="molecule type" value="Genomic_DNA"/>
</dbReference>
<accession>A0ABV7TZQ1</accession>
<evidence type="ECO:0000313" key="3">
    <source>
        <dbReference type="Proteomes" id="UP001595539"/>
    </source>
</evidence>